<feature type="compositionally biased region" description="Basic and acidic residues" evidence="1">
    <location>
        <begin position="174"/>
        <end position="186"/>
    </location>
</feature>
<feature type="region of interest" description="Disordered" evidence="1">
    <location>
        <begin position="167"/>
        <end position="186"/>
    </location>
</feature>
<dbReference type="InterPro" id="IPR052948">
    <property type="entry name" value="Low_temp-induced_all0457"/>
</dbReference>
<comment type="caution">
    <text evidence="3">The sequence shown here is derived from an EMBL/GenBank/DDBJ whole genome shotgun (WGS) entry which is preliminary data.</text>
</comment>
<keyword evidence="2" id="KW-1133">Transmembrane helix</keyword>
<gene>
    <name evidence="3" type="ORF">KDH_20530</name>
</gene>
<feature type="transmembrane region" description="Helical" evidence="2">
    <location>
        <begin position="86"/>
        <end position="117"/>
    </location>
</feature>
<organism evidence="3 4">
    <name type="scientific">Dictyobacter halimunensis</name>
    <dbReference type="NCBI Taxonomy" id="3026934"/>
    <lineage>
        <taxon>Bacteria</taxon>
        <taxon>Bacillati</taxon>
        <taxon>Chloroflexota</taxon>
        <taxon>Ktedonobacteria</taxon>
        <taxon>Ktedonobacterales</taxon>
        <taxon>Dictyobacteraceae</taxon>
        <taxon>Dictyobacter</taxon>
    </lineage>
</organism>
<dbReference type="Proteomes" id="UP001344906">
    <property type="component" value="Unassembled WGS sequence"/>
</dbReference>
<evidence type="ECO:0000256" key="1">
    <source>
        <dbReference type="SAM" id="MobiDB-lite"/>
    </source>
</evidence>
<evidence type="ECO:0008006" key="5">
    <source>
        <dbReference type="Google" id="ProtNLM"/>
    </source>
</evidence>
<keyword evidence="2" id="KW-0472">Membrane</keyword>
<evidence type="ECO:0000313" key="3">
    <source>
        <dbReference type="EMBL" id="GLV55206.1"/>
    </source>
</evidence>
<dbReference type="EMBL" id="BSRI01000001">
    <property type="protein sequence ID" value="GLV55206.1"/>
    <property type="molecule type" value="Genomic_DNA"/>
</dbReference>
<dbReference type="PANTHER" id="PTHR36109:SF2">
    <property type="entry name" value="MEMBRANE PROTEIN"/>
    <property type="match status" value="1"/>
</dbReference>
<evidence type="ECO:0000256" key="2">
    <source>
        <dbReference type="SAM" id="Phobius"/>
    </source>
</evidence>
<keyword evidence="2" id="KW-0812">Transmembrane</keyword>
<sequence length="186" mass="18851">MMAMTQNSIVVGVFASQDQARKAIDELKGAGYNDDRIGFLVRADANPDVGVEDVGRPAATGAVSGGVLGGLLGAAASLLIPGFGPAIAGGVLAATLGGVALGATAGGALGILSSIGFSQEDAKFYQRALENGNTIVTVKSDYDQDEALAILMRNGASNADIKYSAFNAPPTLRPRPDDENRGDNAL</sequence>
<accession>A0ABQ6FLQ6</accession>
<name>A0ABQ6FLQ6_9CHLR</name>
<protein>
    <recommendedName>
        <fullName evidence="5">General stress protein 17M-like domain-containing protein</fullName>
    </recommendedName>
</protein>
<proteinExistence type="predicted"/>
<keyword evidence="4" id="KW-1185">Reference proteome</keyword>
<dbReference type="PANTHER" id="PTHR36109">
    <property type="entry name" value="MEMBRANE PROTEIN-RELATED"/>
    <property type="match status" value="1"/>
</dbReference>
<evidence type="ECO:0000313" key="4">
    <source>
        <dbReference type="Proteomes" id="UP001344906"/>
    </source>
</evidence>
<feature type="transmembrane region" description="Helical" evidence="2">
    <location>
        <begin position="62"/>
        <end position="80"/>
    </location>
</feature>
<reference evidence="3 4" key="1">
    <citation type="submission" date="2023-02" db="EMBL/GenBank/DDBJ databases">
        <title>Dictyobacter halimunensis sp. nov., a new member of the class Ktedonobacteria from forest soil in a geothermal area.</title>
        <authorList>
            <person name="Rachmania M.K."/>
            <person name="Ningsih F."/>
            <person name="Sakai Y."/>
            <person name="Yabe S."/>
            <person name="Yokota A."/>
            <person name="Sjamsuridzal W."/>
        </authorList>
    </citation>
    <scope>NUCLEOTIDE SEQUENCE [LARGE SCALE GENOMIC DNA]</scope>
    <source>
        <strain evidence="3 4">S3.2.2.5</strain>
    </source>
</reference>